<organism evidence="1 2">
    <name type="scientific">Nocardioides conyzicola</name>
    <dbReference type="NCBI Taxonomy" id="1651781"/>
    <lineage>
        <taxon>Bacteria</taxon>
        <taxon>Bacillati</taxon>
        <taxon>Actinomycetota</taxon>
        <taxon>Actinomycetes</taxon>
        <taxon>Propionibacteriales</taxon>
        <taxon>Nocardioidaceae</taxon>
        <taxon>Nocardioides</taxon>
    </lineage>
</organism>
<keyword evidence="2" id="KW-1185">Reference proteome</keyword>
<evidence type="ECO:0000313" key="2">
    <source>
        <dbReference type="Proteomes" id="UP001499974"/>
    </source>
</evidence>
<evidence type="ECO:0000313" key="1">
    <source>
        <dbReference type="EMBL" id="GAA4714324.1"/>
    </source>
</evidence>
<proteinExistence type="predicted"/>
<accession>A0ABP8XWF5</accession>
<dbReference type="RefSeq" id="WP_345522958.1">
    <property type="nucleotide sequence ID" value="NZ_BAABKM010000003.1"/>
</dbReference>
<dbReference type="Pfam" id="PF10604">
    <property type="entry name" value="Polyketide_cyc2"/>
    <property type="match status" value="1"/>
</dbReference>
<sequence>MTRFSADTKAEAVVTASRAEIWAALTDPALIAELTPFVRRITAEGDHWRWELSGLKVLGVGVEPAFTELMTYDEPERIDFRHDPPDGETERSGVEGWYELTEVDEGTRLVTSLEITLDLPLPKASSRAVKAAMGKVVDQMGERFSKGLLAHLDAEEVA</sequence>
<comment type="caution">
    <text evidence="1">The sequence shown here is derived from an EMBL/GenBank/DDBJ whole genome shotgun (WGS) entry which is preliminary data.</text>
</comment>
<dbReference type="InterPro" id="IPR023393">
    <property type="entry name" value="START-like_dom_sf"/>
</dbReference>
<reference evidence="2" key="1">
    <citation type="journal article" date="2019" name="Int. J. Syst. Evol. Microbiol.">
        <title>The Global Catalogue of Microorganisms (GCM) 10K type strain sequencing project: providing services to taxonomists for standard genome sequencing and annotation.</title>
        <authorList>
            <consortium name="The Broad Institute Genomics Platform"/>
            <consortium name="The Broad Institute Genome Sequencing Center for Infectious Disease"/>
            <person name="Wu L."/>
            <person name="Ma J."/>
        </authorList>
    </citation>
    <scope>NUCLEOTIDE SEQUENCE [LARGE SCALE GENOMIC DNA]</scope>
    <source>
        <strain evidence="2">JCM 18531</strain>
    </source>
</reference>
<name>A0ABP8XWF5_9ACTN</name>
<evidence type="ECO:0008006" key="3">
    <source>
        <dbReference type="Google" id="ProtNLM"/>
    </source>
</evidence>
<gene>
    <name evidence="1" type="ORF">GCM10023349_36890</name>
</gene>
<dbReference type="Proteomes" id="UP001499974">
    <property type="component" value="Unassembled WGS sequence"/>
</dbReference>
<dbReference type="InterPro" id="IPR019587">
    <property type="entry name" value="Polyketide_cyclase/dehydratase"/>
</dbReference>
<dbReference type="EMBL" id="BAABKM010000003">
    <property type="protein sequence ID" value="GAA4714324.1"/>
    <property type="molecule type" value="Genomic_DNA"/>
</dbReference>
<protein>
    <recommendedName>
        <fullName evidence="3">SRPBCC family protein</fullName>
    </recommendedName>
</protein>
<dbReference type="Gene3D" id="3.30.530.20">
    <property type="match status" value="1"/>
</dbReference>
<dbReference type="SUPFAM" id="SSF55961">
    <property type="entry name" value="Bet v1-like"/>
    <property type="match status" value="1"/>
</dbReference>